<dbReference type="PROSITE" id="PS00893">
    <property type="entry name" value="NUDIX_BOX"/>
    <property type="match status" value="1"/>
</dbReference>
<dbReference type="InterPro" id="IPR020084">
    <property type="entry name" value="NUDIX_hydrolase_CS"/>
</dbReference>
<dbReference type="Gene3D" id="3.90.79.10">
    <property type="entry name" value="Nucleoside Triphosphate Pyrophosphohydrolase"/>
    <property type="match status" value="1"/>
</dbReference>
<keyword evidence="4" id="KW-1185">Reference proteome</keyword>
<dbReference type="Gene3D" id="3.40.50.1240">
    <property type="entry name" value="Phosphoglycerate mutase-like"/>
    <property type="match status" value="1"/>
</dbReference>
<protein>
    <submittedName>
        <fullName evidence="3">NUDIX hydrolase</fullName>
    </submittedName>
</protein>
<dbReference type="PANTHER" id="PTHR21340:SF0">
    <property type="entry name" value="BIS(5'-NUCLEOSYL)-TETRAPHOSPHATASE [ASYMMETRICAL]"/>
    <property type="match status" value="1"/>
</dbReference>
<feature type="domain" description="Nudix hydrolase" evidence="2">
    <location>
        <begin position="29"/>
        <end position="158"/>
    </location>
</feature>
<dbReference type="InterPro" id="IPR051325">
    <property type="entry name" value="Nudix_hydrolase_domain"/>
</dbReference>
<dbReference type="CDD" id="cd03673">
    <property type="entry name" value="NUDIX_Ap6A_hydrolase"/>
    <property type="match status" value="1"/>
</dbReference>
<dbReference type="SMART" id="SM00855">
    <property type="entry name" value="PGAM"/>
    <property type="match status" value="1"/>
</dbReference>
<dbReference type="Pfam" id="PF00293">
    <property type="entry name" value="NUDIX"/>
    <property type="match status" value="1"/>
</dbReference>
<dbReference type="InterPro" id="IPR029033">
    <property type="entry name" value="His_PPase_superfam"/>
</dbReference>
<organism evidence="3 4">
    <name type="scientific">Microbacterium panaciterrae</name>
    <dbReference type="NCBI Taxonomy" id="985759"/>
    <lineage>
        <taxon>Bacteria</taxon>
        <taxon>Bacillati</taxon>
        <taxon>Actinomycetota</taxon>
        <taxon>Actinomycetes</taxon>
        <taxon>Micrococcales</taxon>
        <taxon>Microbacteriaceae</taxon>
        <taxon>Microbacterium</taxon>
    </lineage>
</organism>
<dbReference type="PROSITE" id="PS51462">
    <property type="entry name" value="NUDIX"/>
    <property type="match status" value="1"/>
</dbReference>
<dbReference type="InterPro" id="IPR015797">
    <property type="entry name" value="NUDIX_hydrolase-like_dom_sf"/>
</dbReference>
<proteinExistence type="predicted"/>
<dbReference type="GO" id="GO:0016787">
    <property type="term" value="F:hydrolase activity"/>
    <property type="evidence" value="ECO:0007669"/>
    <property type="project" value="UniProtKB-KW"/>
</dbReference>
<accession>A0ABP8PIC2</accession>
<comment type="caution">
    <text evidence="3">The sequence shown here is derived from an EMBL/GenBank/DDBJ whole genome shotgun (WGS) entry which is preliminary data.</text>
</comment>
<dbReference type="RefSeq" id="WP_345187039.1">
    <property type="nucleotide sequence ID" value="NZ_BAABGP010000016.1"/>
</dbReference>
<evidence type="ECO:0000313" key="4">
    <source>
        <dbReference type="Proteomes" id="UP001500731"/>
    </source>
</evidence>
<dbReference type="InterPro" id="IPR013078">
    <property type="entry name" value="His_Pase_superF_clade-1"/>
</dbReference>
<dbReference type="PANTHER" id="PTHR21340">
    <property type="entry name" value="DIADENOSINE 5,5-P1,P4-TETRAPHOSPHATE PYROPHOSPHOHYDROLASE MUTT"/>
    <property type="match status" value="1"/>
</dbReference>
<dbReference type="CDD" id="cd07067">
    <property type="entry name" value="HP_PGM_like"/>
    <property type="match status" value="1"/>
</dbReference>
<dbReference type="InterPro" id="IPR000086">
    <property type="entry name" value="NUDIX_hydrolase_dom"/>
</dbReference>
<dbReference type="Proteomes" id="UP001500731">
    <property type="component" value="Unassembled WGS sequence"/>
</dbReference>
<keyword evidence="1 3" id="KW-0378">Hydrolase</keyword>
<dbReference type="SUPFAM" id="SSF55811">
    <property type="entry name" value="Nudix"/>
    <property type="match status" value="1"/>
</dbReference>
<dbReference type="EMBL" id="BAABGP010000016">
    <property type="protein sequence ID" value="GAA4486540.1"/>
    <property type="molecule type" value="Genomic_DNA"/>
</dbReference>
<name>A0ABP8PIC2_9MICO</name>
<reference evidence="4" key="1">
    <citation type="journal article" date="2019" name="Int. J. Syst. Evol. Microbiol.">
        <title>The Global Catalogue of Microorganisms (GCM) 10K type strain sequencing project: providing services to taxonomists for standard genome sequencing and annotation.</title>
        <authorList>
            <consortium name="The Broad Institute Genomics Platform"/>
            <consortium name="The Broad Institute Genome Sequencing Center for Infectious Disease"/>
            <person name="Wu L."/>
            <person name="Ma J."/>
        </authorList>
    </citation>
    <scope>NUCLEOTIDE SEQUENCE [LARGE SCALE GENOMIC DNA]</scope>
    <source>
        <strain evidence="4">JCM 17839</strain>
    </source>
</reference>
<evidence type="ECO:0000313" key="3">
    <source>
        <dbReference type="EMBL" id="GAA4486540.1"/>
    </source>
</evidence>
<sequence>MSSGGTGPAVATADTTGITVIADRPDRAVYAAGGLVWRVVDDKVRILLIHRTKYRDVTLPKGKVDPGEMLAETAVREIFEETGIRVVLGAPVGVSRYTMANRKQKVVHYWAAEATDEAVRASAFVPNREIAALEWMSVKKARARLSYPVDVEILEAFAKLIADGALRTFPLIVLRHAKAANRGVWLGSDATRPLTPRGRAQADAIVGPLRAFGVQKIVTSDARRCVETVKPLAKSLDLKLTKTPLLSQDAWDEGESDPRAVVGKRVRAGKATVLCSHGPVLPDILREIALATGTMRGSYLGSASALEVGAFSVVHLSATNPGSGIISIETHLPKI</sequence>
<evidence type="ECO:0000259" key="2">
    <source>
        <dbReference type="PROSITE" id="PS51462"/>
    </source>
</evidence>
<dbReference type="SUPFAM" id="SSF53254">
    <property type="entry name" value="Phosphoglycerate mutase-like"/>
    <property type="match status" value="1"/>
</dbReference>
<gene>
    <name evidence="3" type="ORF">GCM10023171_22660</name>
</gene>
<evidence type="ECO:0000256" key="1">
    <source>
        <dbReference type="ARBA" id="ARBA00022801"/>
    </source>
</evidence>
<dbReference type="Pfam" id="PF00300">
    <property type="entry name" value="His_Phos_1"/>
    <property type="match status" value="1"/>
</dbReference>